<dbReference type="Proteomes" id="UP000193391">
    <property type="component" value="Unassembled WGS sequence"/>
</dbReference>
<dbReference type="InterPro" id="IPR046358">
    <property type="entry name" value="Flagellin_C"/>
</dbReference>
<dbReference type="RefSeq" id="WP_085580749.1">
    <property type="nucleotide sequence ID" value="NZ_JFKA01000002.1"/>
</dbReference>
<accession>A0A1Y2L2G8</accession>
<dbReference type="Gene3D" id="1.20.1330.10">
    <property type="entry name" value="f41 fragment of flagellin, N-terminal domain"/>
    <property type="match status" value="2"/>
</dbReference>
<dbReference type="Pfam" id="PF00700">
    <property type="entry name" value="Flagellin_C"/>
    <property type="match status" value="1"/>
</dbReference>
<dbReference type="GO" id="GO:0005576">
    <property type="term" value="C:extracellular region"/>
    <property type="evidence" value="ECO:0007669"/>
    <property type="project" value="UniProtKB-SubCell"/>
</dbReference>
<dbReference type="Pfam" id="PF00669">
    <property type="entry name" value="Flagellin_N"/>
    <property type="match status" value="1"/>
</dbReference>
<comment type="subcellular location">
    <subcellularLocation>
        <location evidence="1">Bacterial flagellum</location>
    </subcellularLocation>
    <subcellularLocation>
        <location evidence="2">Secreted</location>
    </subcellularLocation>
</comment>
<dbReference type="SUPFAM" id="SSF64518">
    <property type="entry name" value="Phase 1 flagellin"/>
    <property type="match status" value="1"/>
</dbReference>
<proteinExistence type="inferred from homology"/>
<dbReference type="GO" id="GO:0009424">
    <property type="term" value="C:bacterial-type flagellum hook"/>
    <property type="evidence" value="ECO:0007669"/>
    <property type="project" value="InterPro"/>
</dbReference>
<gene>
    <name evidence="7" type="ORF">TMES_06825</name>
</gene>
<name>A0A1Y2L2G8_9PROT</name>
<dbReference type="PANTHER" id="PTHR42792:SF1">
    <property type="entry name" value="FLAGELLAR HOOK-ASSOCIATED PROTEIN 3"/>
    <property type="match status" value="1"/>
</dbReference>
<feature type="domain" description="Flagellin N-terminal" evidence="5">
    <location>
        <begin position="14"/>
        <end position="137"/>
    </location>
</feature>
<evidence type="ECO:0000256" key="1">
    <source>
        <dbReference type="ARBA" id="ARBA00004365"/>
    </source>
</evidence>
<dbReference type="InterPro" id="IPR013384">
    <property type="entry name" value="Flagell_FlgL"/>
</dbReference>
<dbReference type="GO" id="GO:0005198">
    <property type="term" value="F:structural molecule activity"/>
    <property type="evidence" value="ECO:0007669"/>
    <property type="project" value="InterPro"/>
</dbReference>
<evidence type="ECO:0000256" key="4">
    <source>
        <dbReference type="ARBA" id="ARBA00023143"/>
    </source>
</evidence>
<evidence type="ECO:0008006" key="9">
    <source>
        <dbReference type="Google" id="ProtNLM"/>
    </source>
</evidence>
<feature type="domain" description="Flagellin C-terminal" evidence="6">
    <location>
        <begin position="313"/>
        <end position="395"/>
    </location>
</feature>
<organism evidence="7 8">
    <name type="scientific">Thalassospira mesophila</name>
    <dbReference type="NCBI Taxonomy" id="1293891"/>
    <lineage>
        <taxon>Bacteria</taxon>
        <taxon>Pseudomonadati</taxon>
        <taxon>Pseudomonadota</taxon>
        <taxon>Alphaproteobacteria</taxon>
        <taxon>Rhodospirillales</taxon>
        <taxon>Thalassospiraceae</taxon>
        <taxon>Thalassospira</taxon>
    </lineage>
</organism>
<evidence type="ECO:0000259" key="6">
    <source>
        <dbReference type="Pfam" id="PF00700"/>
    </source>
</evidence>
<dbReference type="GO" id="GO:0071973">
    <property type="term" value="P:bacterial-type flagellum-dependent cell motility"/>
    <property type="evidence" value="ECO:0007669"/>
    <property type="project" value="InterPro"/>
</dbReference>
<evidence type="ECO:0000256" key="3">
    <source>
        <dbReference type="ARBA" id="ARBA00005709"/>
    </source>
</evidence>
<dbReference type="PANTHER" id="PTHR42792">
    <property type="entry name" value="FLAGELLIN"/>
    <property type="match status" value="1"/>
</dbReference>
<keyword evidence="4" id="KW-0975">Bacterial flagellum</keyword>
<comment type="caution">
    <text evidence="7">The sequence shown here is derived from an EMBL/GenBank/DDBJ whole genome shotgun (WGS) entry which is preliminary data.</text>
</comment>
<dbReference type="NCBIfam" id="TIGR02550">
    <property type="entry name" value="flagell_flgL"/>
    <property type="match status" value="1"/>
</dbReference>
<dbReference type="InterPro" id="IPR001029">
    <property type="entry name" value="Flagellin_N"/>
</dbReference>
<evidence type="ECO:0000313" key="7">
    <source>
        <dbReference type="EMBL" id="OSQ39680.1"/>
    </source>
</evidence>
<dbReference type="OrthoDB" id="9758307at2"/>
<evidence type="ECO:0000313" key="8">
    <source>
        <dbReference type="Proteomes" id="UP000193391"/>
    </source>
</evidence>
<reference evidence="7 8" key="1">
    <citation type="submission" date="2014-03" db="EMBL/GenBank/DDBJ databases">
        <title>The draft genome sequence of Thalassospira mesophila JCM 18969.</title>
        <authorList>
            <person name="Lai Q."/>
            <person name="Shao Z."/>
        </authorList>
    </citation>
    <scope>NUCLEOTIDE SEQUENCE [LARGE SCALE GENOMIC DNA]</scope>
    <source>
        <strain evidence="7 8">JCM 18969</strain>
    </source>
</reference>
<dbReference type="STRING" id="1293891.TMES_06825"/>
<dbReference type="EMBL" id="JFKA01000002">
    <property type="protein sequence ID" value="OSQ39680.1"/>
    <property type="molecule type" value="Genomic_DNA"/>
</dbReference>
<protein>
    <recommendedName>
        <fullName evidence="9">Flagellin</fullName>
    </recommendedName>
</protein>
<evidence type="ECO:0000259" key="5">
    <source>
        <dbReference type="Pfam" id="PF00669"/>
    </source>
</evidence>
<keyword evidence="8" id="KW-1185">Reference proteome</keyword>
<dbReference type="AlphaFoldDB" id="A0A1Y2L2G8"/>
<dbReference type="InterPro" id="IPR001492">
    <property type="entry name" value="Flagellin"/>
</dbReference>
<comment type="similarity">
    <text evidence="3">Belongs to the bacterial flagellin family.</text>
</comment>
<sequence length="396" mass="41877">MVTRVATFTSHTLLSNLALSNAAKLTDLSNQSASGYKSRSYAGIASDTQQLLNIEGSLTRNDQYLNNITQVKLRLQNMESATDSLTDIATRMKTLLLQGLSNSQASDLNLDEEGNQALDQVTSLLNTTLDGRYLFGGGTTDTAPVNLAAAPLPDTYFATVAGSDSATLGALGGTTAGSLDINGQTIAYTPGMTAKALANAINSLSPPPAIASVRADVGTPNYRLVIEDFSGNAMAISETGGGNLLDGLSHNPAPSTDAGYYQGDQKQLSARIDEDYSIKYGVRADDPAFASLISGLQIMSKTTDETSLRIALGHIEYAIDNLPNVTSKIGIDTKNVETVESQHQDFSVFANNAISDIENVDVPLTLAELEQYNTALQASFLAISKSADNSLVNYLR</sequence>
<evidence type="ECO:0000256" key="2">
    <source>
        <dbReference type="ARBA" id="ARBA00004613"/>
    </source>
</evidence>